<dbReference type="GO" id="GO:1904680">
    <property type="term" value="F:peptide transmembrane transporter activity"/>
    <property type="evidence" value="ECO:0007669"/>
    <property type="project" value="TreeGrafter"/>
</dbReference>
<feature type="region of interest" description="Disordered" evidence="5">
    <location>
        <begin position="31"/>
        <end position="52"/>
    </location>
</feature>
<evidence type="ECO:0000256" key="2">
    <source>
        <dbReference type="ARBA" id="ARBA00005695"/>
    </source>
</evidence>
<dbReference type="CDD" id="cd08504">
    <property type="entry name" value="PBP2_OppA"/>
    <property type="match status" value="1"/>
</dbReference>
<feature type="domain" description="Solute-binding protein family 5" evidence="7">
    <location>
        <begin position="99"/>
        <end position="286"/>
    </location>
</feature>
<feature type="compositionally biased region" description="Acidic residues" evidence="5">
    <location>
        <begin position="497"/>
        <end position="516"/>
    </location>
</feature>
<dbReference type="InterPro" id="IPR023765">
    <property type="entry name" value="SBP_5_CS"/>
</dbReference>
<dbReference type="SUPFAM" id="SSF53850">
    <property type="entry name" value="Periplasmic binding protein-like II"/>
    <property type="match status" value="2"/>
</dbReference>
<dbReference type="PANTHER" id="PTHR30290">
    <property type="entry name" value="PERIPLASMIC BINDING COMPONENT OF ABC TRANSPORTER"/>
    <property type="match status" value="1"/>
</dbReference>
<comment type="subcellular location">
    <subcellularLocation>
        <location evidence="1">Cell membrane</location>
        <topology evidence="1">Lipid-anchor</topology>
    </subcellularLocation>
</comment>
<evidence type="ECO:0000313" key="9">
    <source>
        <dbReference type="Proteomes" id="UP000886860"/>
    </source>
</evidence>
<feature type="compositionally biased region" description="Low complexity" evidence="5">
    <location>
        <begin position="517"/>
        <end position="532"/>
    </location>
</feature>
<feature type="region of interest" description="Disordered" evidence="5">
    <location>
        <begin position="301"/>
        <end position="343"/>
    </location>
</feature>
<protein>
    <submittedName>
        <fullName evidence="8">Peptide ABC transporter substrate-binding protein</fullName>
    </submittedName>
</protein>
<feature type="signal peptide" evidence="6">
    <location>
        <begin position="1"/>
        <end position="22"/>
    </location>
</feature>
<dbReference type="PIRSF" id="PIRSF002741">
    <property type="entry name" value="MppA"/>
    <property type="match status" value="1"/>
</dbReference>
<evidence type="ECO:0000256" key="4">
    <source>
        <dbReference type="ARBA" id="ARBA00022729"/>
    </source>
</evidence>
<dbReference type="Pfam" id="PF00496">
    <property type="entry name" value="SBP_bac_5"/>
    <property type="match status" value="2"/>
</dbReference>
<feature type="region of interest" description="Disordered" evidence="5">
    <location>
        <begin position="488"/>
        <end position="532"/>
    </location>
</feature>
<keyword evidence="3" id="KW-0813">Transport</keyword>
<evidence type="ECO:0000259" key="7">
    <source>
        <dbReference type="Pfam" id="PF00496"/>
    </source>
</evidence>
<feature type="chain" id="PRO_5039600027" evidence="6">
    <location>
        <begin position="23"/>
        <end position="709"/>
    </location>
</feature>
<name>A0A9D1GJQ0_9FIRM</name>
<evidence type="ECO:0000256" key="3">
    <source>
        <dbReference type="ARBA" id="ARBA00022448"/>
    </source>
</evidence>
<feature type="domain" description="Solute-binding protein family 5" evidence="7">
    <location>
        <begin position="372"/>
        <end position="632"/>
    </location>
</feature>
<comment type="similarity">
    <text evidence="2">Belongs to the bacterial solute-binding protein 5 family.</text>
</comment>
<dbReference type="GO" id="GO:0015833">
    <property type="term" value="P:peptide transport"/>
    <property type="evidence" value="ECO:0007669"/>
    <property type="project" value="TreeGrafter"/>
</dbReference>
<dbReference type="Gene3D" id="3.10.105.10">
    <property type="entry name" value="Dipeptide-binding Protein, Domain 3"/>
    <property type="match status" value="2"/>
</dbReference>
<evidence type="ECO:0000256" key="5">
    <source>
        <dbReference type="SAM" id="MobiDB-lite"/>
    </source>
</evidence>
<dbReference type="Gene3D" id="3.90.76.10">
    <property type="entry name" value="Dipeptide-binding Protein, Domain 1"/>
    <property type="match status" value="1"/>
</dbReference>
<evidence type="ECO:0000256" key="6">
    <source>
        <dbReference type="SAM" id="SignalP"/>
    </source>
</evidence>
<evidence type="ECO:0000256" key="1">
    <source>
        <dbReference type="ARBA" id="ARBA00004193"/>
    </source>
</evidence>
<dbReference type="PANTHER" id="PTHR30290:SF10">
    <property type="entry name" value="PERIPLASMIC OLIGOPEPTIDE-BINDING PROTEIN-RELATED"/>
    <property type="match status" value="1"/>
</dbReference>
<dbReference type="InterPro" id="IPR000914">
    <property type="entry name" value="SBP_5_dom"/>
</dbReference>
<sequence length="709" mass="75820">MKKKLCITFAAVLVFCAGCHGRAPVNNETTQAVQEETEGTQEDSQTEEAPPGQAELTVWLGNNLSSLDPAQAIYSSEKTMIRHEYETLLVRNEEGEADPGQAESWEVSEDGLTVTFHLRDGLKWSDGSSLTASDFVYSWNRLADPTRPSPYAEDLLGGVDGFYEMQEGKAETLSLSAPDARTLVVTLSEPDFSFPEKCTIPAMSPVKEAAVESGSGRWYLSSETSISNGPMVLLEYVADDHVTFVKNENYWNAGQVSLNSITFLLDGSEEENLARYEAGQLDLMLGGVDREKDVMRLASGDEAAPLADGDIEATSGSETTSSAETADSTGTAEAGSTAAAAETDGIEETVAAEDAGETQTSDAPEEAAAAESTAEAAAEENSGTDQFSAPLAASGYVILNTEIEPFQDVNVRRALSLVLDRNYIADVIMEGTADPAWTLIGPGYSDDEEGSSFTEISMAEYFAPKEEASQEQTAESNVDAVLAEGESPAADAAAEGEMLEEAAETVPEETAAEETVAETAGEASGETAGVGSADPLTQAQALLGAAGYPGGQGIPEITYLVNDSGYNMDLAEYLQSAWGELGVSVKIREVTWAYFIPYRDAGDFTAARGTWISDQNDPGEFLSQFTTGARDNDGNYSNAQVDQLLDDAAGADSRSAYYEALHQAEQLILEDGAALPIVFYREEWRQNPKLYGVRHCADGTWIFSDAYYL</sequence>
<feature type="compositionally biased region" description="Low complexity" evidence="5">
    <location>
        <begin position="312"/>
        <end position="343"/>
    </location>
</feature>
<dbReference type="PROSITE" id="PS01040">
    <property type="entry name" value="SBP_BACTERIAL_5"/>
    <property type="match status" value="1"/>
</dbReference>
<gene>
    <name evidence="8" type="ORF">IAB60_04740</name>
</gene>
<dbReference type="AlphaFoldDB" id="A0A9D1GJQ0"/>
<reference evidence="8" key="2">
    <citation type="journal article" date="2021" name="PeerJ">
        <title>Extensive microbial diversity within the chicken gut microbiome revealed by metagenomics and culture.</title>
        <authorList>
            <person name="Gilroy R."/>
            <person name="Ravi A."/>
            <person name="Getino M."/>
            <person name="Pursley I."/>
            <person name="Horton D.L."/>
            <person name="Alikhan N.F."/>
            <person name="Baker D."/>
            <person name="Gharbi K."/>
            <person name="Hall N."/>
            <person name="Watson M."/>
            <person name="Adriaenssens E.M."/>
            <person name="Foster-Nyarko E."/>
            <person name="Jarju S."/>
            <person name="Secka A."/>
            <person name="Antonio M."/>
            <person name="Oren A."/>
            <person name="Chaudhuri R.R."/>
            <person name="La Ragione R."/>
            <person name="Hildebrand F."/>
            <person name="Pallen M.J."/>
        </authorList>
    </citation>
    <scope>NUCLEOTIDE SEQUENCE</scope>
    <source>
        <strain evidence="8">CHK123-3438</strain>
    </source>
</reference>
<proteinExistence type="inferred from homology"/>
<dbReference type="Proteomes" id="UP000886860">
    <property type="component" value="Unassembled WGS sequence"/>
</dbReference>
<dbReference type="InterPro" id="IPR039424">
    <property type="entry name" value="SBP_5"/>
</dbReference>
<dbReference type="GO" id="GO:0042597">
    <property type="term" value="C:periplasmic space"/>
    <property type="evidence" value="ECO:0007669"/>
    <property type="project" value="UniProtKB-ARBA"/>
</dbReference>
<organism evidence="8 9">
    <name type="scientific">Candidatus Caccovicinus merdipullorum</name>
    <dbReference type="NCBI Taxonomy" id="2840724"/>
    <lineage>
        <taxon>Bacteria</taxon>
        <taxon>Bacillati</taxon>
        <taxon>Bacillota</taxon>
        <taxon>Clostridia</taxon>
        <taxon>Eubacteriales</taxon>
        <taxon>Candidatus Caccovicinus</taxon>
    </lineage>
</organism>
<comment type="caution">
    <text evidence="8">The sequence shown here is derived from an EMBL/GenBank/DDBJ whole genome shotgun (WGS) entry which is preliminary data.</text>
</comment>
<dbReference type="EMBL" id="DVKS01000075">
    <property type="protein sequence ID" value="HIT41404.1"/>
    <property type="molecule type" value="Genomic_DNA"/>
</dbReference>
<accession>A0A9D1GJQ0</accession>
<feature type="compositionally biased region" description="Acidic residues" evidence="5">
    <location>
        <begin position="35"/>
        <end position="46"/>
    </location>
</feature>
<dbReference type="Gene3D" id="3.40.190.10">
    <property type="entry name" value="Periplasmic binding protein-like II"/>
    <property type="match status" value="3"/>
</dbReference>
<dbReference type="GO" id="GO:0043190">
    <property type="term" value="C:ATP-binding cassette (ABC) transporter complex"/>
    <property type="evidence" value="ECO:0007669"/>
    <property type="project" value="InterPro"/>
</dbReference>
<reference evidence="8" key="1">
    <citation type="submission" date="2020-10" db="EMBL/GenBank/DDBJ databases">
        <authorList>
            <person name="Gilroy R."/>
        </authorList>
    </citation>
    <scope>NUCLEOTIDE SEQUENCE</scope>
    <source>
        <strain evidence="8">CHK123-3438</strain>
    </source>
</reference>
<dbReference type="InterPro" id="IPR030678">
    <property type="entry name" value="Peptide/Ni-bd"/>
</dbReference>
<evidence type="ECO:0000313" key="8">
    <source>
        <dbReference type="EMBL" id="HIT41404.1"/>
    </source>
</evidence>
<keyword evidence="4 6" id="KW-0732">Signal</keyword>